<dbReference type="EMBL" id="JACKWZ010000567">
    <property type="protein sequence ID" value="KAF9406642.1"/>
    <property type="molecule type" value="Genomic_DNA"/>
</dbReference>
<evidence type="ECO:0000313" key="1">
    <source>
        <dbReference type="EMBL" id="KAF9406642.1"/>
    </source>
</evidence>
<proteinExistence type="predicted"/>
<protein>
    <submittedName>
        <fullName evidence="1">Uncharacterized protein</fullName>
    </submittedName>
</protein>
<accession>A0A835KYH2</accession>
<reference evidence="1" key="1">
    <citation type="submission" date="2020-08" db="EMBL/GenBank/DDBJ databases">
        <title>Spodoptera exigua strain:BAW_Kor-Di-RS1 Genome sequencing and assembly.</title>
        <authorList>
            <person name="Kim J."/>
            <person name="Nam H.Y."/>
            <person name="Kwon M."/>
            <person name="Choi J.H."/>
            <person name="Cho S.R."/>
            <person name="Kim G.-H."/>
        </authorList>
    </citation>
    <scope>NUCLEOTIDE SEQUENCE</scope>
    <source>
        <strain evidence="1">BAW_Kor-Di-RS1</strain>
        <tissue evidence="1">Whole-body</tissue>
    </source>
</reference>
<keyword evidence="2" id="KW-1185">Reference proteome</keyword>
<evidence type="ECO:0000313" key="2">
    <source>
        <dbReference type="Proteomes" id="UP000648187"/>
    </source>
</evidence>
<dbReference type="AlphaFoldDB" id="A0A835KYH2"/>
<gene>
    <name evidence="1" type="ORF">HW555_013049</name>
</gene>
<comment type="caution">
    <text evidence="1">The sequence shown here is derived from an EMBL/GenBank/DDBJ whole genome shotgun (WGS) entry which is preliminary data.</text>
</comment>
<sequence>MDECGGHGQGHEEGESVACRLVHASYRPAAAPPRDVARTRFLLDNSLLFGLWRVLGNYTLPLPTSGAPLSSTPLSPLHCSVPNVTPPNRPLLPLLTMELDKDSEPR</sequence>
<organism evidence="1 2">
    <name type="scientific">Spodoptera exigua</name>
    <name type="common">Beet armyworm</name>
    <name type="synonym">Noctua fulgens</name>
    <dbReference type="NCBI Taxonomy" id="7107"/>
    <lineage>
        <taxon>Eukaryota</taxon>
        <taxon>Metazoa</taxon>
        <taxon>Ecdysozoa</taxon>
        <taxon>Arthropoda</taxon>
        <taxon>Hexapoda</taxon>
        <taxon>Insecta</taxon>
        <taxon>Pterygota</taxon>
        <taxon>Neoptera</taxon>
        <taxon>Endopterygota</taxon>
        <taxon>Lepidoptera</taxon>
        <taxon>Glossata</taxon>
        <taxon>Ditrysia</taxon>
        <taxon>Noctuoidea</taxon>
        <taxon>Noctuidae</taxon>
        <taxon>Amphipyrinae</taxon>
        <taxon>Spodoptera</taxon>
    </lineage>
</organism>
<dbReference type="Proteomes" id="UP000648187">
    <property type="component" value="Unassembled WGS sequence"/>
</dbReference>
<name>A0A835KYH2_SPOEX</name>